<organism evidence="2 3">
    <name type="scientific">Tenacibaculum skagerrakense</name>
    <dbReference type="NCBI Taxonomy" id="186571"/>
    <lineage>
        <taxon>Bacteria</taxon>
        <taxon>Pseudomonadati</taxon>
        <taxon>Bacteroidota</taxon>
        <taxon>Flavobacteriia</taxon>
        <taxon>Flavobacteriales</taxon>
        <taxon>Flavobacteriaceae</taxon>
        <taxon>Tenacibaculum</taxon>
    </lineage>
</organism>
<dbReference type="EMBL" id="SLXM01000001">
    <property type="protein sequence ID" value="TCP28347.1"/>
    <property type="molecule type" value="Genomic_DNA"/>
</dbReference>
<evidence type="ECO:0000313" key="3">
    <source>
        <dbReference type="Proteomes" id="UP000294564"/>
    </source>
</evidence>
<name>A0A4R2P1F3_9FLAO</name>
<protein>
    <submittedName>
        <fullName evidence="2">Uncharacterized protein DUF3667</fullName>
    </submittedName>
</protein>
<keyword evidence="1" id="KW-0472">Membrane</keyword>
<proteinExistence type="predicted"/>
<comment type="caution">
    <text evidence="2">The sequence shown here is derived from an EMBL/GenBank/DDBJ whole genome shotgun (WGS) entry which is preliminary data.</text>
</comment>
<dbReference type="RefSeq" id="WP_132792451.1">
    <property type="nucleotide sequence ID" value="NZ_SLXM01000001.1"/>
</dbReference>
<feature type="transmembrane region" description="Helical" evidence="1">
    <location>
        <begin position="91"/>
        <end position="107"/>
    </location>
</feature>
<accession>A0A4R2P1F3</accession>
<keyword evidence="1" id="KW-1133">Transmembrane helix</keyword>
<dbReference type="InterPro" id="IPR022134">
    <property type="entry name" value="DUF3667"/>
</dbReference>
<dbReference type="OrthoDB" id="675873at2"/>
<sequence>MANKNKLAVIKDSNCLNCGFPFVGHELFCPSCGQKNKGNKITFGNFIKEVFAGFFSWDTKFWRTSFTLITRPGKISADYIEGKRERYANPFRFYITASILFFLFYGINETIDNFKKLDKAFTSKSKSEKQVDLDSINNIINEELAKNKIPIDSTQQKIAQNFNVKINDSIKTNKSPKINLWGDPRFDSYIKFNKKHPDIDAATALDSLKQENTFWNRFFYNRAELANSFFSEKQKRKEFVSKMLSYGSISLFILLPIFTLALKLFYVRRKYTYVEHLIFVFHTQTVFFLLLTLLMIINFFTNNVGSEIFIGLFLIYLFIAMKKFYKQGYFKTIFKFIMVNMVYMFLAIIGITLVGLISFALF</sequence>
<dbReference type="Proteomes" id="UP000294564">
    <property type="component" value="Unassembled WGS sequence"/>
</dbReference>
<evidence type="ECO:0000313" key="2">
    <source>
        <dbReference type="EMBL" id="TCP28347.1"/>
    </source>
</evidence>
<keyword evidence="1" id="KW-0812">Transmembrane</keyword>
<reference evidence="2 3" key="1">
    <citation type="submission" date="2019-03" db="EMBL/GenBank/DDBJ databases">
        <title>Genomic Encyclopedia of Type Strains, Phase IV (KMG-IV): sequencing the most valuable type-strain genomes for metagenomic binning, comparative biology and taxonomic classification.</title>
        <authorList>
            <person name="Goeker M."/>
        </authorList>
    </citation>
    <scope>NUCLEOTIDE SEQUENCE [LARGE SCALE GENOMIC DNA]</scope>
    <source>
        <strain evidence="2 3">DSM 14836</strain>
    </source>
</reference>
<feature type="transmembrane region" description="Helical" evidence="1">
    <location>
        <begin position="337"/>
        <end position="361"/>
    </location>
</feature>
<feature type="transmembrane region" description="Helical" evidence="1">
    <location>
        <begin position="306"/>
        <end position="325"/>
    </location>
</feature>
<keyword evidence="3" id="KW-1185">Reference proteome</keyword>
<evidence type="ECO:0000256" key="1">
    <source>
        <dbReference type="SAM" id="Phobius"/>
    </source>
</evidence>
<feature type="transmembrane region" description="Helical" evidence="1">
    <location>
        <begin position="243"/>
        <end position="265"/>
    </location>
</feature>
<dbReference type="Pfam" id="PF12412">
    <property type="entry name" value="DUF3667"/>
    <property type="match status" value="1"/>
</dbReference>
<dbReference type="AlphaFoldDB" id="A0A4R2P1F3"/>
<feature type="transmembrane region" description="Helical" evidence="1">
    <location>
        <begin position="277"/>
        <end position="300"/>
    </location>
</feature>
<gene>
    <name evidence="2" type="ORF">EV195_101523</name>
</gene>